<dbReference type="SUPFAM" id="SSF52833">
    <property type="entry name" value="Thioredoxin-like"/>
    <property type="match status" value="1"/>
</dbReference>
<dbReference type="PANTHER" id="PTHR42852">
    <property type="entry name" value="THIOL:DISULFIDE INTERCHANGE PROTEIN DSBE"/>
    <property type="match status" value="1"/>
</dbReference>
<dbReference type="EMBL" id="BAAAEU010000004">
    <property type="protein sequence ID" value="GAA0708835.1"/>
    <property type="molecule type" value="Genomic_DNA"/>
</dbReference>
<evidence type="ECO:0000256" key="1">
    <source>
        <dbReference type="ARBA" id="ARBA00004196"/>
    </source>
</evidence>
<evidence type="ECO:0000256" key="4">
    <source>
        <dbReference type="ARBA" id="ARBA00023284"/>
    </source>
</evidence>
<keyword evidence="8" id="KW-1185">Reference proteome</keyword>
<protein>
    <recommendedName>
        <fullName evidence="6">Thioredoxin domain-containing protein</fullName>
    </recommendedName>
</protein>
<dbReference type="Gene3D" id="3.40.30.10">
    <property type="entry name" value="Glutaredoxin"/>
    <property type="match status" value="1"/>
</dbReference>
<dbReference type="Pfam" id="PF00578">
    <property type="entry name" value="AhpC-TSA"/>
    <property type="match status" value="1"/>
</dbReference>
<keyword evidence="2" id="KW-0201">Cytochrome c-type biogenesis</keyword>
<dbReference type="PROSITE" id="PS51352">
    <property type="entry name" value="THIOREDOXIN_2"/>
    <property type="match status" value="1"/>
</dbReference>
<comment type="caution">
    <text evidence="7">The sequence shown here is derived from an EMBL/GenBank/DDBJ whole genome shotgun (WGS) entry which is preliminary data.</text>
</comment>
<feature type="domain" description="Thioredoxin" evidence="6">
    <location>
        <begin position="19"/>
        <end position="162"/>
    </location>
</feature>
<evidence type="ECO:0000256" key="5">
    <source>
        <dbReference type="SAM" id="SignalP"/>
    </source>
</evidence>
<gene>
    <name evidence="7" type="ORF">GCM10009105_08750</name>
</gene>
<sequence length="163" mass="17837">MPRIIGILLLLLMALLSDASTLAAQPATIVVTTVENGSFDLQAQRGKWVIVNWWATWCSACLEEMPNLSKFVATHKDVVAIGLTDEDISAEALRAFVIAHPVGYPVAQLSEKLTPREFKSSAYGMQMRPITYLVDPAGKVVKRMLGGISLSKLDKIVTEQIKP</sequence>
<evidence type="ECO:0000256" key="2">
    <source>
        <dbReference type="ARBA" id="ARBA00022748"/>
    </source>
</evidence>
<evidence type="ECO:0000259" key="6">
    <source>
        <dbReference type="PROSITE" id="PS51352"/>
    </source>
</evidence>
<name>A0ABP3TJG5_9GAMM</name>
<evidence type="ECO:0000313" key="8">
    <source>
        <dbReference type="Proteomes" id="UP001501523"/>
    </source>
</evidence>
<dbReference type="RefSeq" id="WP_343787556.1">
    <property type="nucleotide sequence ID" value="NZ_BAAAEU010000004.1"/>
</dbReference>
<dbReference type="Proteomes" id="UP001501523">
    <property type="component" value="Unassembled WGS sequence"/>
</dbReference>
<dbReference type="CDD" id="cd02966">
    <property type="entry name" value="TlpA_like_family"/>
    <property type="match status" value="1"/>
</dbReference>
<proteinExistence type="predicted"/>
<dbReference type="InterPro" id="IPR050553">
    <property type="entry name" value="Thioredoxin_ResA/DsbE_sf"/>
</dbReference>
<keyword evidence="4" id="KW-0676">Redox-active center</keyword>
<evidence type="ECO:0000256" key="3">
    <source>
        <dbReference type="ARBA" id="ARBA00023157"/>
    </source>
</evidence>
<dbReference type="InterPro" id="IPR000866">
    <property type="entry name" value="AhpC/TSA"/>
</dbReference>
<reference evidence="8" key="1">
    <citation type="journal article" date="2019" name="Int. J. Syst. Evol. Microbiol.">
        <title>The Global Catalogue of Microorganisms (GCM) 10K type strain sequencing project: providing services to taxonomists for standard genome sequencing and annotation.</title>
        <authorList>
            <consortium name="The Broad Institute Genomics Platform"/>
            <consortium name="The Broad Institute Genome Sequencing Center for Infectious Disease"/>
            <person name="Wu L."/>
            <person name="Ma J."/>
        </authorList>
    </citation>
    <scope>NUCLEOTIDE SEQUENCE [LARGE SCALE GENOMIC DNA]</scope>
    <source>
        <strain evidence="8">JCM 15421</strain>
    </source>
</reference>
<keyword evidence="5" id="KW-0732">Signal</keyword>
<organism evidence="7 8">
    <name type="scientific">Dokdonella soli</name>
    <dbReference type="NCBI Taxonomy" id="529810"/>
    <lineage>
        <taxon>Bacteria</taxon>
        <taxon>Pseudomonadati</taxon>
        <taxon>Pseudomonadota</taxon>
        <taxon>Gammaproteobacteria</taxon>
        <taxon>Lysobacterales</taxon>
        <taxon>Rhodanobacteraceae</taxon>
        <taxon>Dokdonella</taxon>
    </lineage>
</organism>
<feature type="chain" id="PRO_5046650171" description="Thioredoxin domain-containing protein" evidence="5">
    <location>
        <begin position="24"/>
        <end position="163"/>
    </location>
</feature>
<dbReference type="InterPro" id="IPR036249">
    <property type="entry name" value="Thioredoxin-like_sf"/>
</dbReference>
<feature type="signal peptide" evidence="5">
    <location>
        <begin position="1"/>
        <end position="23"/>
    </location>
</feature>
<dbReference type="PANTHER" id="PTHR42852:SF6">
    <property type="entry name" value="THIOL:DISULFIDE INTERCHANGE PROTEIN DSBE"/>
    <property type="match status" value="1"/>
</dbReference>
<evidence type="ECO:0000313" key="7">
    <source>
        <dbReference type="EMBL" id="GAA0708835.1"/>
    </source>
</evidence>
<comment type="subcellular location">
    <subcellularLocation>
        <location evidence="1">Cell envelope</location>
    </subcellularLocation>
</comment>
<accession>A0ABP3TJG5</accession>
<dbReference type="InterPro" id="IPR013766">
    <property type="entry name" value="Thioredoxin_domain"/>
</dbReference>
<keyword evidence="3" id="KW-1015">Disulfide bond</keyword>